<gene>
    <name evidence="1" type="ORF">C1SCF055_LOCUS35591</name>
</gene>
<dbReference type="EMBL" id="CAMXCT020004776">
    <property type="protein sequence ID" value="CAL1163688.1"/>
    <property type="molecule type" value="Genomic_DNA"/>
</dbReference>
<proteinExistence type="predicted"/>
<evidence type="ECO:0000313" key="2">
    <source>
        <dbReference type="EMBL" id="CAL1163688.1"/>
    </source>
</evidence>
<sequence>EAIEWRARWKDEEKEVLRQALEEMQEEGKDLPPVKRPLNKLLRCLESSHKLKEMIAESVVSEDFAIE</sequence>
<dbReference type="EMBL" id="CAMXCT010004776">
    <property type="protein sequence ID" value="CAI4010313.1"/>
    <property type="molecule type" value="Genomic_DNA"/>
</dbReference>
<reference evidence="1" key="1">
    <citation type="submission" date="2022-10" db="EMBL/GenBank/DDBJ databases">
        <authorList>
            <person name="Chen Y."/>
            <person name="Dougan E. K."/>
            <person name="Chan C."/>
            <person name="Rhodes N."/>
            <person name="Thang M."/>
        </authorList>
    </citation>
    <scope>NUCLEOTIDE SEQUENCE</scope>
</reference>
<feature type="non-terminal residue" evidence="1">
    <location>
        <position position="67"/>
    </location>
</feature>
<dbReference type="EMBL" id="CAMXCT030004776">
    <property type="protein sequence ID" value="CAL4797625.1"/>
    <property type="molecule type" value="Genomic_DNA"/>
</dbReference>
<accession>A0A9P1DHL4</accession>
<evidence type="ECO:0000313" key="4">
    <source>
        <dbReference type="Proteomes" id="UP001152797"/>
    </source>
</evidence>
<dbReference type="AlphaFoldDB" id="A0A9P1DHL4"/>
<protein>
    <submittedName>
        <fullName evidence="3">HECT domain-containing protein</fullName>
    </submittedName>
</protein>
<evidence type="ECO:0000313" key="1">
    <source>
        <dbReference type="EMBL" id="CAI4010313.1"/>
    </source>
</evidence>
<name>A0A9P1DHL4_9DINO</name>
<evidence type="ECO:0000313" key="3">
    <source>
        <dbReference type="EMBL" id="CAL4797625.1"/>
    </source>
</evidence>
<organism evidence="1">
    <name type="scientific">Cladocopium goreaui</name>
    <dbReference type="NCBI Taxonomy" id="2562237"/>
    <lineage>
        <taxon>Eukaryota</taxon>
        <taxon>Sar</taxon>
        <taxon>Alveolata</taxon>
        <taxon>Dinophyceae</taxon>
        <taxon>Suessiales</taxon>
        <taxon>Symbiodiniaceae</taxon>
        <taxon>Cladocopium</taxon>
    </lineage>
</organism>
<reference evidence="2" key="2">
    <citation type="submission" date="2024-04" db="EMBL/GenBank/DDBJ databases">
        <authorList>
            <person name="Chen Y."/>
            <person name="Shah S."/>
            <person name="Dougan E. K."/>
            <person name="Thang M."/>
            <person name="Chan C."/>
        </authorList>
    </citation>
    <scope>NUCLEOTIDE SEQUENCE [LARGE SCALE GENOMIC DNA]</scope>
</reference>
<comment type="caution">
    <text evidence="1">The sequence shown here is derived from an EMBL/GenBank/DDBJ whole genome shotgun (WGS) entry which is preliminary data.</text>
</comment>
<keyword evidence="4" id="KW-1185">Reference proteome</keyword>
<dbReference type="Proteomes" id="UP001152797">
    <property type="component" value="Unassembled WGS sequence"/>
</dbReference>